<feature type="domain" description="BRCT" evidence="2">
    <location>
        <begin position="207"/>
        <end position="280"/>
    </location>
</feature>
<sequence>MLAQTLHVPSSRSAAQQTEPPAEQALSRPATGTSSRPFQQTHVSYSTSLQASAMPESDSVVPSAIPPPDSGHSLPSSVSTPSPQTFMTETSFGHEHMFSGHPVIATLQPAEAFDIPYTTGENLLKRKQDDLFDDAPIDSVSRQRLSINRSALSQRSASMEDEVPGSSEPSALNSFRSQSSSTVRFFTVNDDGKSVQAAFWVQPEIKERTKLIRAINRHGGRISHSMSDCHYVVIRSSFSDKAQVKSAELGWKHGRTVIKPTWIEACVAAHDLVPIDDFVILPPVTPTKRAKAASASVTPRKTPRRVRAQREDSTTTLADPPLTLTGWKQEMSSGIEFDDDE</sequence>
<dbReference type="OrthoDB" id="3267102at2759"/>
<reference evidence="3 4" key="1">
    <citation type="journal article" date="2012" name="Science">
        <title>The Paleozoic origin of enzymatic lignin decomposition reconstructed from 31 fungal genomes.</title>
        <authorList>
            <person name="Floudas D."/>
            <person name="Binder M."/>
            <person name="Riley R."/>
            <person name="Barry K."/>
            <person name="Blanchette R.A."/>
            <person name="Henrissat B."/>
            <person name="Martinez A.T."/>
            <person name="Otillar R."/>
            <person name="Spatafora J.W."/>
            <person name="Yadav J.S."/>
            <person name="Aerts A."/>
            <person name="Benoit I."/>
            <person name="Boyd A."/>
            <person name="Carlson A."/>
            <person name="Copeland A."/>
            <person name="Coutinho P.M."/>
            <person name="de Vries R.P."/>
            <person name="Ferreira P."/>
            <person name="Findley K."/>
            <person name="Foster B."/>
            <person name="Gaskell J."/>
            <person name="Glotzer D."/>
            <person name="Gorecki P."/>
            <person name="Heitman J."/>
            <person name="Hesse C."/>
            <person name="Hori C."/>
            <person name="Igarashi K."/>
            <person name="Jurgens J.A."/>
            <person name="Kallen N."/>
            <person name="Kersten P."/>
            <person name="Kohler A."/>
            <person name="Kuees U."/>
            <person name="Kumar T.K.A."/>
            <person name="Kuo A."/>
            <person name="LaButti K."/>
            <person name="Larrondo L.F."/>
            <person name="Lindquist E."/>
            <person name="Ling A."/>
            <person name="Lombard V."/>
            <person name="Lucas S."/>
            <person name="Lundell T."/>
            <person name="Martin R."/>
            <person name="McLaughlin D.J."/>
            <person name="Morgenstern I."/>
            <person name="Morin E."/>
            <person name="Murat C."/>
            <person name="Nagy L.G."/>
            <person name="Nolan M."/>
            <person name="Ohm R.A."/>
            <person name="Patyshakuliyeva A."/>
            <person name="Rokas A."/>
            <person name="Ruiz-Duenas F.J."/>
            <person name="Sabat G."/>
            <person name="Salamov A."/>
            <person name="Samejima M."/>
            <person name="Schmutz J."/>
            <person name="Slot J.C."/>
            <person name="St John F."/>
            <person name="Stenlid J."/>
            <person name="Sun H."/>
            <person name="Sun S."/>
            <person name="Syed K."/>
            <person name="Tsang A."/>
            <person name="Wiebenga A."/>
            <person name="Young D."/>
            <person name="Pisabarro A."/>
            <person name="Eastwood D.C."/>
            <person name="Martin F."/>
            <person name="Cullen D."/>
            <person name="Grigoriev I.V."/>
            <person name="Hibbett D.S."/>
        </authorList>
    </citation>
    <scope>NUCLEOTIDE SEQUENCE [LARGE SCALE GENOMIC DNA]</scope>
    <source>
        <strain evidence="3 4">DJM-731 SS1</strain>
    </source>
</reference>
<gene>
    <name evidence="3" type="ORF">DACRYDRAFT_96449</name>
</gene>
<name>M5FSC1_DACPD</name>
<evidence type="ECO:0000313" key="3">
    <source>
        <dbReference type="EMBL" id="EJT98713.1"/>
    </source>
</evidence>
<dbReference type="Gene3D" id="3.40.50.10190">
    <property type="entry name" value="BRCT domain"/>
    <property type="match status" value="1"/>
</dbReference>
<evidence type="ECO:0000259" key="2">
    <source>
        <dbReference type="PROSITE" id="PS50172"/>
    </source>
</evidence>
<keyword evidence="4" id="KW-1185">Reference proteome</keyword>
<dbReference type="InterPro" id="IPR036420">
    <property type="entry name" value="BRCT_dom_sf"/>
</dbReference>
<dbReference type="Pfam" id="PF16589">
    <property type="entry name" value="BRCT_2"/>
    <property type="match status" value="1"/>
</dbReference>
<dbReference type="STRING" id="1858805.M5FSC1"/>
<feature type="compositionally biased region" description="Polar residues" evidence="1">
    <location>
        <begin position="30"/>
        <end position="51"/>
    </location>
</feature>
<dbReference type="AlphaFoldDB" id="M5FSC1"/>
<dbReference type="PROSITE" id="PS50172">
    <property type="entry name" value="BRCT"/>
    <property type="match status" value="1"/>
</dbReference>
<feature type="compositionally biased region" description="Polar residues" evidence="1">
    <location>
        <begin position="73"/>
        <end position="85"/>
    </location>
</feature>
<dbReference type="GeneID" id="63692434"/>
<feature type="compositionally biased region" description="Low complexity" evidence="1">
    <location>
        <begin position="314"/>
        <end position="325"/>
    </location>
</feature>
<feature type="region of interest" description="Disordered" evidence="1">
    <location>
        <begin position="149"/>
        <end position="174"/>
    </location>
</feature>
<feature type="compositionally biased region" description="Low complexity" evidence="1">
    <location>
        <begin position="14"/>
        <end position="25"/>
    </location>
</feature>
<protein>
    <recommendedName>
        <fullName evidence="2">BRCT domain-containing protein</fullName>
    </recommendedName>
</protein>
<accession>M5FSC1</accession>
<proteinExistence type="predicted"/>
<dbReference type="HOGENOM" id="CLU_813861_0_0_1"/>
<evidence type="ECO:0000256" key="1">
    <source>
        <dbReference type="SAM" id="MobiDB-lite"/>
    </source>
</evidence>
<dbReference type="Proteomes" id="UP000030653">
    <property type="component" value="Unassembled WGS sequence"/>
</dbReference>
<feature type="region of interest" description="Disordered" evidence="1">
    <location>
        <begin position="1"/>
        <end position="85"/>
    </location>
</feature>
<dbReference type="SUPFAM" id="SSF52113">
    <property type="entry name" value="BRCT domain"/>
    <property type="match status" value="1"/>
</dbReference>
<dbReference type="RefSeq" id="XP_040625611.1">
    <property type="nucleotide sequence ID" value="XM_040777372.1"/>
</dbReference>
<dbReference type="InterPro" id="IPR001357">
    <property type="entry name" value="BRCT_dom"/>
</dbReference>
<organism evidence="3 4">
    <name type="scientific">Dacryopinax primogenitus (strain DJM 731)</name>
    <name type="common">Brown rot fungus</name>
    <dbReference type="NCBI Taxonomy" id="1858805"/>
    <lineage>
        <taxon>Eukaryota</taxon>
        <taxon>Fungi</taxon>
        <taxon>Dikarya</taxon>
        <taxon>Basidiomycota</taxon>
        <taxon>Agaricomycotina</taxon>
        <taxon>Dacrymycetes</taxon>
        <taxon>Dacrymycetales</taxon>
        <taxon>Dacrymycetaceae</taxon>
        <taxon>Dacryopinax</taxon>
    </lineage>
</organism>
<feature type="region of interest" description="Disordered" evidence="1">
    <location>
        <begin position="289"/>
        <end position="341"/>
    </location>
</feature>
<dbReference type="EMBL" id="JH795872">
    <property type="protein sequence ID" value="EJT98713.1"/>
    <property type="molecule type" value="Genomic_DNA"/>
</dbReference>
<evidence type="ECO:0000313" key="4">
    <source>
        <dbReference type="Proteomes" id="UP000030653"/>
    </source>
</evidence>